<dbReference type="Gene3D" id="3.40.710.10">
    <property type="entry name" value="DD-peptidase/beta-lactamase superfamily"/>
    <property type="match status" value="1"/>
</dbReference>
<evidence type="ECO:0000256" key="9">
    <source>
        <dbReference type="ARBA" id="ARBA00022679"/>
    </source>
</evidence>
<proteinExistence type="inferred from homology"/>
<dbReference type="Pfam" id="PF00905">
    <property type="entry name" value="Transpeptidase"/>
    <property type="match status" value="1"/>
</dbReference>
<comment type="catalytic activity">
    <reaction evidence="16">
        <text>Preferential cleavage: (Ac)2-L-Lys-D-Ala-|-D-Ala. Also transpeptidation of peptidyl-alanyl moieties that are N-acyl substituents of D-alanine.</text>
        <dbReference type="EC" id="3.4.16.4"/>
    </reaction>
</comment>
<dbReference type="InterPro" id="IPR001264">
    <property type="entry name" value="Glyco_trans_51"/>
</dbReference>
<dbReference type="Gene3D" id="1.10.3810.10">
    <property type="entry name" value="Biosynthetic peptidoglycan transglycosylase-like"/>
    <property type="match status" value="1"/>
</dbReference>
<keyword evidence="6" id="KW-0121">Carboxypeptidase</keyword>
<protein>
    <submittedName>
        <fullName evidence="21">PBP1A family penicillin-binding protein</fullName>
    </submittedName>
</protein>
<evidence type="ECO:0000256" key="11">
    <source>
        <dbReference type="ARBA" id="ARBA00022960"/>
    </source>
</evidence>
<evidence type="ECO:0000256" key="16">
    <source>
        <dbReference type="ARBA" id="ARBA00034000"/>
    </source>
</evidence>
<dbReference type="NCBIfam" id="TIGR02074">
    <property type="entry name" value="PBP_1a_fam"/>
    <property type="match status" value="1"/>
</dbReference>
<dbReference type="SUPFAM" id="SSF56601">
    <property type="entry name" value="beta-lactamase/transpeptidase-like"/>
    <property type="match status" value="1"/>
</dbReference>
<evidence type="ECO:0000256" key="4">
    <source>
        <dbReference type="ARBA" id="ARBA00007739"/>
    </source>
</evidence>
<evidence type="ECO:0000256" key="14">
    <source>
        <dbReference type="ARBA" id="ARBA00023268"/>
    </source>
</evidence>
<dbReference type="InterPro" id="IPR036950">
    <property type="entry name" value="PBP_transglycosylase"/>
</dbReference>
<evidence type="ECO:0000256" key="13">
    <source>
        <dbReference type="ARBA" id="ARBA00023136"/>
    </source>
</evidence>
<keyword evidence="8" id="KW-0328">Glycosyltransferase</keyword>
<evidence type="ECO:0000256" key="15">
    <source>
        <dbReference type="ARBA" id="ARBA00023316"/>
    </source>
</evidence>
<feature type="region of interest" description="Disordered" evidence="18">
    <location>
        <begin position="618"/>
        <end position="641"/>
    </location>
</feature>
<feature type="domain" description="Penicillin-binding protein transpeptidase" evidence="19">
    <location>
        <begin position="317"/>
        <end position="587"/>
    </location>
</feature>
<keyword evidence="14" id="KW-0511">Multifunctional enzyme</keyword>
<dbReference type="InterPro" id="IPR001460">
    <property type="entry name" value="PCN-bd_Tpept"/>
</dbReference>
<keyword evidence="7" id="KW-0645">Protease</keyword>
<dbReference type="InterPro" id="IPR050396">
    <property type="entry name" value="Glycosyltr_51/Transpeptidase"/>
</dbReference>
<keyword evidence="5" id="KW-1003">Cell membrane</keyword>
<dbReference type="InterPro" id="IPR012338">
    <property type="entry name" value="Beta-lactam/transpept-like"/>
</dbReference>
<evidence type="ECO:0000256" key="8">
    <source>
        <dbReference type="ARBA" id="ARBA00022676"/>
    </source>
</evidence>
<evidence type="ECO:0000256" key="17">
    <source>
        <dbReference type="ARBA" id="ARBA00049902"/>
    </source>
</evidence>
<evidence type="ECO:0000256" key="5">
    <source>
        <dbReference type="ARBA" id="ARBA00022475"/>
    </source>
</evidence>
<keyword evidence="9" id="KW-0808">Transferase</keyword>
<dbReference type="SUPFAM" id="SSF53955">
    <property type="entry name" value="Lysozyme-like"/>
    <property type="match status" value="1"/>
</dbReference>
<keyword evidence="11" id="KW-0133">Cell shape</keyword>
<name>A0ABS2WT58_9BACT</name>
<keyword evidence="15" id="KW-0961">Cell wall biogenesis/degradation</keyword>
<comment type="pathway">
    <text evidence="2">Cell wall biogenesis; peptidoglycan biosynthesis.</text>
</comment>
<evidence type="ECO:0000259" key="20">
    <source>
        <dbReference type="Pfam" id="PF00912"/>
    </source>
</evidence>
<evidence type="ECO:0000256" key="6">
    <source>
        <dbReference type="ARBA" id="ARBA00022645"/>
    </source>
</evidence>
<comment type="similarity">
    <text evidence="3">In the C-terminal section; belongs to the transpeptidase family.</text>
</comment>
<comment type="subcellular location">
    <subcellularLocation>
        <location evidence="1">Cell membrane</location>
    </subcellularLocation>
</comment>
<feature type="domain" description="Glycosyl transferase family 51" evidence="20">
    <location>
        <begin position="49"/>
        <end position="224"/>
    </location>
</feature>
<accession>A0ABS2WT58</accession>
<evidence type="ECO:0000313" key="21">
    <source>
        <dbReference type="EMBL" id="MBN2964844.1"/>
    </source>
</evidence>
<evidence type="ECO:0000256" key="1">
    <source>
        <dbReference type="ARBA" id="ARBA00004236"/>
    </source>
</evidence>
<dbReference type="PANTHER" id="PTHR32282:SF11">
    <property type="entry name" value="PENICILLIN-BINDING PROTEIN 1B"/>
    <property type="match status" value="1"/>
</dbReference>
<dbReference type="EMBL" id="JAFHKK010000018">
    <property type="protein sequence ID" value="MBN2964844.1"/>
    <property type="molecule type" value="Genomic_DNA"/>
</dbReference>
<dbReference type="PANTHER" id="PTHR32282">
    <property type="entry name" value="BINDING PROTEIN TRANSPEPTIDASE, PUTATIVE-RELATED"/>
    <property type="match status" value="1"/>
</dbReference>
<evidence type="ECO:0000256" key="3">
    <source>
        <dbReference type="ARBA" id="ARBA00007090"/>
    </source>
</evidence>
<evidence type="ECO:0000256" key="7">
    <source>
        <dbReference type="ARBA" id="ARBA00022670"/>
    </source>
</evidence>
<sequence>MRILLGILGALVLTVVAGLLYVYAQIRFDAYGIIDYKPKLTTQIFDRHGKLVANLFDGEHRLYVPYEAIPPRVVEALVAIEDTSFFEHGGINVEAIFRAAIKDIQAMKLVEGASTITQQLVKNVVLTRDKTFQRKLNEVVLAFKVESELTKEEILERYLNHVYFGHGYYGIKTAAQGYFNKELSELTLKEIAILVGLPKAPSAYDPTRNLDLALGRANQVLSRMNTLGWVSEEEYITSLNELPLVYDETLTKNRAPYVVDEVIKQASIYLEDLRHGGYELHLTIDLALQEAGHQALNREKIAILERNPEADEALLNGALIAMENGSGEVLALVGGVDYGQSHFNRATQSSRQPGSSFKPFIYQHALDAGYSPLTLIPDISRVYSDKETEDDWKPRNYGENFDGLVTLKEALVRSRNLATINLLSALGLDVVHRDLTRAGFERLPQDLTIALGSFGISPLAYAQLYSAFSNAGEMVSPLIIKKIKDRFGNSQTFQASKKRFTSPEQSFLMVDILKEAVEQGTGKRAQVSGLEIAGKTGTTNNNVDAWFCGFSPEIEVLVWFGNDDNTPMNKSETGGRSASTAFADFMKEYLALYPQTRRAFVRPNGVESAVIGGKEEYYTTTSPLPRPSQGSNGAQEGGLIF</sequence>
<feature type="compositionally biased region" description="Polar residues" evidence="18">
    <location>
        <begin position="618"/>
        <end position="634"/>
    </location>
</feature>
<dbReference type="Proteomes" id="UP000703590">
    <property type="component" value="Unassembled WGS sequence"/>
</dbReference>
<dbReference type="Pfam" id="PF00912">
    <property type="entry name" value="Transgly"/>
    <property type="match status" value="1"/>
</dbReference>
<evidence type="ECO:0000259" key="19">
    <source>
        <dbReference type="Pfam" id="PF00905"/>
    </source>
</evidence>
<evidence type="ECO:0000256" key="10">
    <source>
        <dbReference type="ARBA" id="ARBA00022801"/>
    </source>
</evidence>
<evidence type="ECO:0000313" key="22">
    <source>
        <dbReference type="Proteomes" id="UP000703590"/>
    </source>
</evidence>
<reference evidence="21" key="2">
    <citation type="submission" date="2021-02" db="EMBL/GenBank/DDBJ databases">
        <authorList>
            <person name="Merkel A.Y."/>
        </authorList>
    </citation>
    <scope>NUCLEOTIDE SEQUENCE</scope>
    <source>
        <strain evidence="21">T05b</strain>
    </source>
</reference>
<keyword evidence="22" id="KW-1185">Reference proteome</keyword>
<keyword evidence="12" id="KW-0573">Peptidoglycan synthesis</keyword>
<organism evidence="21 22">
    <name type="scientific">Sulfurospirillum tamanense</name>
    <dbReference type="NCBI Taxonomy" id="2813362"/>
    <lineage>
        <taxon>Bacteria</taxon>
        <taxon>Pseudomonadati</taxon>
        <taxon>Campylobacterota</taxon>
        <taxon>Epsilonproteobacteria</taxon>
        <taxon>Campylobacterales</taxon>
        <taxon>Sulfurospirillaceae</taxon>
        <taxon>Sulfurospirillum</taxon>
    </lineage>
</organism>
<dbReference type="InterPro" id="IPR023346">
    <property type="entry name" value="Lysozyme-like_dom_sf"/>
</dbReference>
<gene>
    <name evidence="21" type="ORF">JWV37_08625</name>
</gene>
<evidence type="ECO:0000256" key="12">
    <source>
        <dbReference type="ARBA" id="ARBA00022984"/>
    </source>
</evidence>
<evidence type="ECO:0000256" key="18">
    <source>
        <dbReference type="SAM" id="MobiDB-lite"/>
    </source>
</evidence>
<dbReference type="RefSeq" id="WP_205459392.1">
    <property type="nucleotide sequence ID" value="NZ_JAFHKK010000018.1"/>
</dbReference>
<comment type="caution">
    <text evidence="21">The sequence shown here is derived from an EMBL/GenBank/DDBJ whole genome shotgun (WGS) entry which is preliminary data.</text>
</comment>
<keyword evidence="13" id="KW-0472">Membrane</keyword>
<evidence type="ECO:0000256" key="2">
    <source>
        <dbReference type="ARBA" id="ARBA00004752"/>
    </source>
</evidence>
<reference evidence="21" key="1">
    <citation type="submission" date="2021-02" db="EMBL/GenBank/DDBJ databases">
        <title>Sulfurospirillum tamanensis sp. nov.</title>
        <authorList>
            <person name="Frolova A."/>
            <person name="Merkel A."/>
            <person name="Slobodkin A."/>
        </authorList>
    </citation>
    <scope>NUCLEOTIDE SEQUENCE</scope>
    <source>
        <strain evidence="21">T05b</strain>
    </source>
</reference>
<keyword evidence="10" id="KW-0378">Hydrolase</keyword>
<comment type="similarity">
    <text evidence="4">In the N-terminal section; belongs to the glycosyltransferase 51 family.</text>
</comment>
<comment type="catalytic activity">
    <reaction evidence="17">
        <text>[GlcNAc-(1-&gt;4)-Mur2Ac(oyl-L-Ala-gamma-D-Glu-L-Lys-D-Ala-D-Ala)](n)-di-trans,octa-cis-undecaprenyl diphosphate + beta-D-GlcNAc-(1-&gt;4)-Mur2Ac(oyl-L-Ala-gamma-D-Glu-L-Lys-D-Ala-D-Ala)-di-trans,octa-cis-undecaprenyl diphosphate = [GlcNAc-(1-&gt;4)-Mur2Ac(oyl-L-Ala-gamma-D-Glu-L-Lys-D-Ala-D-Ala)](n+1)-di-trans,octa-cis-undecaprenyl diphosphate + di-trans,octa-cis-undecaprenyl diphosphate + H(+)</text>
        <dbReference type="Rhea" id="RHEA:23708"/>
        <dbReference type="Rhea" id="RHEA-COMP:9602"/>
        <dbReference type="Rhea" id="RHEA-COMP:9603"/>
        <dbReference type="ChEBI" id="CHEBI:15378"/>
        <dbReference type="ChEBI" id="CHEBI:58405"/>
        <dbReference type="ChEBI" id="CHEBI:60033"/>
        <dbReference type="ChEBI" id="CHEBI:78435"/>
        <dbReference type="EC" id="2.4.99.28"/>
    </reaction>
</comment>